<reference evidence="2" key="1">
    <citation type="submission" date="2023-01" db="EMBL/GenBank/DDBJ databases">
        <authorList>
            <person name="Van Ghelder C."/>
            <person name="Rancurel C."/>
        </authorList>
    </citation>
    <scope>NUCLEOTIDE SEQUENCE</scope>
    <source>
        <strain evidence="2">CNCM I-4278</strain>
    </source>
</reference>
<feature type="transmembrane region" description="Helical" evidence="1">
    <location>
        <begin position="12"/>
        <end position="31"/>
    </location>
</feature>
<dbReference type="Proteomes" id="UP001152607">
    <property type="component" value="Unassembled WGS sequence"/>
</dbReference>
<dbReference type="AlphaFoldDB" id="A0A9W4XCX7"/>
<keyword evidence="1" id="KW-0472">Membrane</keyword>
<evidence type="ECO:0000313" key="3">
    <source>
        <dbReference type="Proteomes" id="UP001152607"/>
    </source>
</evidence>
<organism evidence="2 3">
    <name type="scientific">Periconia digitata</name>
    <dbReference type="NCBI Taxonomy" id="1303443"/>
    <lineage>
        <taxon>Eukaryota</taxon>
        <taxon>Fungi</taxon>
        <taxon>Dikarya</taxon>
        <taxon>Ascomycota</taxon>
        <taxon>Pezizomycotina</taxon>
        <taxon>Dothideomycetes</taxon>
        <taxon>Pleosporomycetidae</taxon>
        <taxon>Pleosporales</taxon>
        <taxon>Massarineae</taxon>
        <taxon>Periconiaceae</taxon>
        <taxon>Periconia</taxon>
    </lineage>
</organism>
<keyword evidence="3" id="KW-1185">Reference proteome</keyword>
<evidence type="ECO:0000256" key="1">
    <source>
        <dbReference type="SAM" id="Phobius"/>
    </source>
</evidence>
<accession>A0A9W4XCX7</accession>
<dbReference type="EMBL" id="CAOQHR010000001">
    <property type="protein sequence ID" value="CAI6231806.1"/>
    <property type="molecule type" value="Genomic_DNA"/>
</dbReference>
<gene>
    <name evidence="2" type="ORF">PDIGIT_LOCUS244</name>
</gene>
<name>A0A9W4XCX7_9PLEO</name>
<sequence>MITCYVLERRTTINLKALAVVYLFIHLFVLFSRDENLLCGIIKSMVGDD</sequence>
<evidence type="ECO:0000313" key="2">
    <source>
        <dbReference type="EMBL" id="CAI6231806.1"/>
    </source>
</evidence>
<proteinExistence type="predicted"/>
<keyword evidence="1" id="KW-1133">Transmembrane helix</keyword>
<keyword evidence="1" id="KW-0812">Transmembrane</keyword>
<protein>
    <submittedName>
        <fullName evidence="2">Uncharacterized protein</fullName>
    </submittedName>
</protein>
<comment type="caution">
    <text evidence="2">The sequence shown here is derived from an EMBL/GenBank/DDBJ whole genome shotgun (WGS) entry which is preliminary data.</text>
</comment>